<dbReference type="GO" id="GO:0016787">
    <property type="term" value="F:hydrolase activity"/>
    <property type="evidence" value="ECO:0007669"/>
    <property type="project" value="InterPro"/>
</dbReference>
<dbReference type="InterPro" id="IPR029052">
    <property type="entry name" value="Metallo-depent_PP-like"/>
</dbReference>
<evidence type="ECO:0008006" key="6">
    <source>
        <dbReference type="Google" id="ProtNLM"/>
    </source>
</evidence>
<dbReference type="Pfam" id="PF24394">
    <property type="entry name" value="TMEM62_C"/>
    <property type="match status" value="1"/>
</dbReference>
<feature type="domain" description="Calcineurin-like phosphoesterase" evidence="2">
    <location>
        <begin position="93"/>
        <end position="294"/>
    </location>
</feature>
<dbReference type="InterPro" id="IPR004843">
    <property type="entry name" value="Calcineurin-like_PHP"/>
</dbReference>
<name>A0AAW0XXT1_CHEQU</name>
<feature type="transmembrane region" description="Helical" evidence="1">
    <location>
        <begin position="597"/>
        <end position="616"/>
    </location>
</feature>
<keyword evidence="1" id="KW-0472">Membrane</keyword>
<feature type="transmembrane region" description="Helical" evidence="1">
    <location>
        <begin position="565"/>
        <end position="585"/>
    </location>
</feature>
<feature type="transmembrane region" description="Helical" evidence="1">
    <location>
        <begin position="512"/>
        <end position="532"/>
    </location>
</feature>
<reference evidence="4 5" key="1">
    <citation type="journal article" date="2024" name="BMC Genomics">
        <title>Genome assembly of redclaw crayfish (Cherax quadricarinatus) provides insights into its immune adaptation and hypoxia tolerance.</title>
        <authorList>
            <person name="Liu Z."/>
            <person name="Zheng J."/>
            <person name="Li H."/>
            <person name="Fang K."/>
            <person name="Wang S."/>
            <person name="He J."/>
            <person name="Zhou D."/>
            <person name="Weng S."/>
            <person name="Chi M."/>
            <person name="Gu Z."/>
            <person name="He J."/>
            <person name="Li F."/>
            <person name="Wang M."/>
        </authorList>
    </citation>
    <scope>NUCLEOTIDE SEQUENCE [LARGE SCALE GENOMIC DNA]</scope>
    <source>
        <strain evidence="4">ZL_2023a</strain>
    </source>
</reference>
<dbReference type="PANTHER" id="PTHR14795:SF0">
    <property type="entry name" value="TRANSMEMBRANE PROTEIN 62"/>
    <property type="match status" value="1"/>
</dbReference>
<protein>
    <recommendedName>
        <fullName evidence="6">Calcineurin-like phosphoesterase domain-containing protein</fullName>
    </recommendedName>
</protein>
<evidence type="ECO:0000313" key="4">
    <source>
        <dbReference type="EMBL" id="KAK8744460.1"/>
    </source>
</evidence>
<feature type="domain" description="TMEM62 C-terminal" evidence="3">
    <location>
        <begin position="507"/>
        <end position="552"/>
    </location>
</feature>
<gene>
    <name evidence="4" type="ORF">OTU49_000817</name>
</gene>
<keyword evidence="1" id="KW-1133">Transmembrane helix</keyword>
<keyword evidence="5" id="KW-1185">Reference proteome</keyword>
<dbReference type="PANTHER" id="PTHR14795">
    <property type="entry name" value="HELICASE RELATED"/>
    <property type="match status" value="1"/>
</dbReference>
<sequence length="648" mass="73745">MRHTRSTKMANLLVRAVTPRGRRVYLMMATGLFLLSMSLLFIKSLSGKLPMRHLQFNEGFYRSKYLESNYLQYSRKDWEEKIDRDSQRGLIWLVQISDIHLHTGAVEEVQHFQEFVDDAITILKPAAVLVTGDLTNSKVYGVKLAQLPQEWSIYQRSVKDRLVLNNSTLWLDIAGNHDNFDEVQHSHFKAHAVQVDFGTSRTAKATVIRGIDGQNITLLPLDASLKPGIRAFNFLGHLPDEELKDLHNAALEARTKGNIVMFYGHYPISTIVSSKDLKKLLAMGTAYLCGHLHTGFGFIDTMWTRHATGLIEVELADWFHNHRYRILTVDNGQVTWLDITHPSWPVVIVSSVGRYPKGQASVRYIVRLLVFTNEEISAVSVRVDDNLGHWITCKHKYGPLYTATVDVQTDTWEPHVKEEDFVKNLQVLVGNSSGSKTLLRIGMEGAGFLRPQPSYLGSLILSIKLHDVFLVIYMTGIGTCSLLLILGRYQVRCDPLIPKRMIGASSSLSNNRTVFVLVVVFLLYPFIGPWYIGHLAKDKLGAVFMWGIFVDSTMLPGELTYPDAFFLWITLQMPVFIIVFIKKMLSFDTARHKCGRWLTVWMMIIISFQLPSIFAWLVLDSILLNGPLRLILTLIAISLWKRVQYTHV</sequence>
<accession>A0AAW0XXT1</accession>
<evidence type="ECO:0000259" key="2">
    <source>
        <dbReference type="Pfam" id="PF00149"/>
    </source>
</evidence>
<proteinExistence type="predicted"/>
<evidence type="ECO:0000313" key="5">
    <source>
        <dbReference type="Proteomes" id="UP001445076"/>
    </source>
</evidence>
<dbReference type="EMBL" id="JARKIK010000022">
    <property type="protein sequence ID" value="KAK8744460.1"/>
    <property type="molecule type" value="Genomic_DNA"/>
</dbReference>
<dbReference type="Proteomes" id="UP001445076">
    <property type="component" value="Unassembled WGS sequence"/>
</dbReference>
<dbReference type="Gene3D" id="3.60.21.10">
    <property type="match status" value="1"/>
</dbReference>
<comment type="caution">
    <text evidence="4">The sequence shown here is derived from an EMBL/GenBank/DDBJ whole genome shotgun (WGS) entry which is preliminary data.</text>
</comment>
<dbReference type="SUPFAM" id="SSF56300">
    <property type="entry name" value="Metallo-dependent phosphatases"/>
    <property type="match status" value="1"/>
</dbReference>
<dbReference type="Pfam" id="PF00149">
    <property type="entry name" value="Metallophos"/>
    <property type="match status" value="1"/>
</dbReference>
<feature type="transmembrane region" description="Helical" evidence="1">
    <location>
        <begin position="468"/>
        <end position="491"/>
    </location>
</feature>
<evidence type="ECO:0000259" key="3">
    <source>
        <dbReference type="Pfam" id="PF24394"/>
    </source>
</evidence>
<evidence type="ECO:0000256" key="1">
    <source>
        <dbReference type="SAM" id="Phobius"/>
    </source>
</evidence>
<keyword evidence="1" id="KW-0812">Transmembrane</keyword>
<dbReference type="AlphaFoldDB" id="A0AAW0XXT1"/>
<dbReference type="InterPro" id="IPR056230">
    <property type="entry name" value="TMEM62_C"/>
</dbReference>
<organism evidence="4 5">
    <name type="scientific">Cherax quadricarinatus</name>
    <name type="common">Australian red claw crayfish</name>
    <dbReference type="NCBI Taxonomy" id="27406"/>
    <lineage>
        <taxon>Eukaryota</taxon>
        <taxon>Metazoa</taxon>
        <taxon>Ecdysozoa</taxon>
        <taxon>Arthropoda</taxon>
        <taxon>Crustacea</taxon>
        <taxon>Multicrustacea</taxon>
        <taxon>Malacostraca</taxon>
        <taxon>Eumalacostraca</taxon>
        <taxon>Eucarida</taxon>
        <taxon>Decapoda</taxon>
        <taxon>Pleocyemata</taxon>
        <taxon>Astacidea</taxon>
        <taxon>Parastacoidea</taxon>
        <taxon>Parastacidae</taxon>
        <taxon>Cherax</taxon>
    </lineage>
</organism>